<dbReference type="InterPro" id="IPR001106">
    <property type="entry name" value="Aromatic_Lyase"/>
</dbReference>
<organism evidence="11 12">
    <name type="scientific">Streptomyces globosus</name>
    <dbReference type="NCBI Taxonomy" id="68209"/>
    <lineage>
        <taxon>Bacteria</taxon>
        <taxon>Bacillati</taxon>
        <taxon>Actinomycetota</taxon>
        <taxon>Actinomycetes</taxon>
        <taxon>Kitasatosporales</taxon>
        <taxon>Streptomycetaceae</taxon>
        <taxon>Streptomyces</taxon>
    </lineage>
</organism>
<evidence type="ECO:0000256" key="8">
    <source>
        <dbReference type="RuleBase" id="RU003954"/>
    </source>
</evidence>
<evidence type="ECO:0000256" key="7">
    <source>
        <dbReference type="HAMAP-Rule" id="MF_00229"/>
    </source>
</evidence>
<dbReference type="PANTHER" id="PTHR10362">
    <property type="entry name" value="HISTIDINE AMMONIA-LYASE"/>
    <property type="match status" value="1"/>
</dbReference>
<keyword evidence="5 7" id="KW-0456">Lyase</keyword>
<evidence type="ECO:0000256" key="4">
    <source>
        <dbReference type="ARBA" id="ARBA00022808"/>
    </source>
</evidence>
<dbReference type="Pfam" id="PF00221">
    <property type="entry name" value="Lyase_aromatic"/>
    <property type="match status" value="1"/>
</dbReference>
<dbReference type="PROSITE" id="PS00488">
    <property type="entry name" value="PAL_HISTIDASE"/>
    <property type="match status" value="1"/>
</dbReference>
<dbReference type="GO" id="GO:0005737">
    <property type="term" value="C:cytoplasm"/>
    <property type="evidence" value="ECO:0007669"/>
    <property type="project" value="UniProtKB-SubCell"/>
</dbReference>
<proteinExistence type="inferred from homology"/>
<evidence type="ECO:0000313" key="12">
    <source>
        <dbReference type="Proteomes" id="UP000252004"/>
    </source>
</evidence>
<evidence type="ECO:0000256" key="2">
    <source>
        <dbReference type="ARBA" id="ARBA00007238"/>
    </source>
</evidence>
<comment type="similarity">
    <text evidence="2 7 8">Belongs to the PAL/histidase family.</text>
</comment>
<feature type="modified residue" description="2,3-didehydroalanine (Ser)" evidence="7">
    <location>
        <position position="144"/>
    </location>
</feature>
<dbReference type="Gene3D" id="1.20.200.10">
    <property type="entry name" value="Fumarase/aspartase (Central domain)"/>
    <property type="match status" value="1"/>
</dbReference>
<dbReference type="InterPro" id="IPR008948">
    <property type="entry name" value="L-Aspartase-like"/>
</dbReference>
<dbReference type="InterPro" id="IPR022313">
    <property type="entry name" value="Phe/His_NH3-lyase_AS"/>
</dbReference>
<evidence type="ECO:0000256" key="1">
    <source>
        <dbReference type="ARBA" id="ARBA00005113"/>
    </source>
</evidence>
<dbReference type="NCBIfam" id="NF006871">
    <property type="entry name" value="PRK09367.1"/>
    <property type="match status" value="1"/>
</dbReference>
<dbReference type="OrthoDB" id="9806955at2"/>
<dbReference type="GO" id="GO:0004397">
    <property type="term" value="F:histidine ammonia-lyase activity"/>
    <property type="evidence" value="ECO:0007669"/>
    <property type="project" value="UniProtKB-UniRule"/>
</dbReference>
<sequence>MHTVVVGTSGTTPEDVIAVARGNARVQLSEEALDALARARGIVDALAAKPEPVYGVSTGFGALASRHISPELRAQLQRNIVRSHAAGLGPRVEREVVRALMFLRLKTVASGHTGVRPSVAQTMADVLNAGITPVVHEYGSLGCSGDLAPLSHCALTLMGEGDAEGPDGTVRPAGELLAEAGIEPVVLREKEGLALLNGTDGMLGMLLMALADLHRLYTSADITAALTLEALLGTEKVLAPELHAIRPHPGQGASASNMAAVLKGSGLTGHYQEESAPRVQDAYSVRCAPQVAGAGRDTLAHAALVASRELASAVDNPVVLPDGRVESNGNFHGAPVAYVLDFLAIAAADLGSIAERRTDRLLDKNRSHGLPPFLAEDAGVDSGLMIAQYTQAALVSEMKRLAVPASADSIPSSAMQEDHVSMGWSAARKLRTAVDNLSRVIAIELYAATRAIELRHGLTAAPASLAAIEAARAAGIGGPGPDRFLAPDLAAADAFVRSGALVAAVEAVTGPLA</sequence>
<evidence type="ECO:0000256" key="3">
    <source>
        <dbReference type="ARBA" id="ARBA00012994"/>
    </source>
</evidence>
<evidence type="ECO:0000256" key="6">
    <source>
        <dbReference type="ARBA" id="ARBA00049269"/>
    </source>
</evidence>
<accession>A0A344TVM0</accession>
<dbReference type="NCBIfam" id="TIGR01225">
    <property type="entry name" value="hutH"/>
    <property type="match status" value="1"/>
</dbReference>
<dbReference type="Gene3D" id="1.10.275.10">
    <property type="entry name" value="Fumarase/aspartase (N-terminal domain)"/>
    <property type="match status" value="1"/>
</dbReference>
<dbReference type="InterPro" id="IPR024083">
    <property type="entry name" value="Fumarase/histidase_N"/>
</dbReference>
<gene>
    <name evidence="7 11" type="primary">hutH</name>
    <name evidence="11" type="ORF">C0216_03860</name>
</gene>
<dbReference type="EC" id="4.3.1.3" evidence="3 7"/>
<reference evidence="11 12" key="1">
    <citation type="submission" date="2018-01" db="EMBL/GenBank/DDBJ databases">
        <title>Draft genome Sequence of streptomyces globosus LZH-48.</title>
        <authorList>
            <person name="Ran K."/>
            <person name="Li Z."/>
            <person name="Wei S."/>
            <person name="Dong R."/>
        </authorList>
    </citation>
    <scope>NUCLEOTIDE SEQUENCE [LARGE SCALE GENOMIC DNA]</scope>
    <source>
        <strain evidence="11 12">LZH-48</strain>
    </source>
</reference>
<dbReference type="RefSeq" id="WP_114053887.1">
    <property type="nucleotide sequence ID" value="NZ_CP030862.1"/>
</dbReference>
<evidence type="ECO:0000256" key="9">
    <source>
        <dbReference type="RuleBase" id="RU004479"/>
    </source>
</evidence>
<dbReference type="GO" id="GO:0045548">
    <property type="term" value="F:phenylalanine ammonia-lyase activity"/>
    <property type="evidence" value="ECO:0007669"/>
    <property type="project" value="UniProtKB-ARBA"/>
</dbReference>
<dbReference type="EMBL" id="CP030862">
    <property type="protein sequence ID" value="AXE22691.1"/>
    <property type="molecule type" value="Genomic_DNA"/>
</dbReference>
<dbReference type="InterPro" id="IPR005921">
    <property type="entry name" value="HutH"/>
</dbReference>
<dbReference type="GO" id="GO:0019557">
    <property type="term" value="P:L-histidine catabolic process to glutamate and formate"/>
    <property type="evidence" value="ECO:0007669"/>
    <property type="project" value="UniProtKB-UniPathway"/>
</dbReference>
<keyword evidence="7" id="KW-0963">Cytoplasm</keyword>
<dbReference type="SUPFAM" id="SSF48557">
    <property type="entry name" value="L-aspartase-like"/>
    <property type="match status" value="1"/>
</dbReference>
<dbReference type="UniPathway" id="UPA00379">
    <property type="reaction ID" value="UER00549"/>
</dbReference>
<name>A0A344TVM0_9ACTN</name>
<evidence type="ECO:0000256" key="10">
    <source>
        <dbReference type="RuleBase" id="RU004480"/>
    </source>
</evidence>
<protein>
    <recommendedName>
        <fullName evidence="3 7">Histidine ammonia-lyase</fullName>
        <shortName evidence="7">Histidase</shortName>
        <ecNumber evidence="3 7">4.3.1.3</ecNumber>
    </recommendedName>
</protein>
<dbReference type="AlphaFoldDB" id="A0A344TVM0"/>
<feature type="cross-link" description="5-imidazolinone (Ala-Gly)" evidence="7">
    <location>
        <begin position="143"/>
        <end position="145"/>
    </location>
</feature>
<comment type="catalytic activity">
    <reaction evidence="6 7 9">
        <text>L-histidine = trans-urocanate + NH4(+)</text>
        <dbReference type="Rhea" id="RHEA:21232"/>
        <dbReference type="ChEBI" id="CHEBI:17771"/>
        <dbReference type="ChEBI" id="CHEBI:28938"/>
        <dbReference type="ChEBI" id="CHEBI:57595"/>
        <dbReference type="EC" id="4.3.1.3"/>
    </reaction>
</comment>
<dbReference type="FunFam" id="1.10.275.10:FF:000005">
    <property type="entry name" value="Histidine ammonia-lyase"/>
    <property type="match status" value="1"/>
</dbReference>
<dbReference type="Proteomes" id="UP000252004">
    <property type="component" value="Chromosome"/>
</dbReference>
<keyword evidence="12" id="KW-1185">Reference proteome</keyword>
<dbReference type="CDD" id="cd00332">
    <property type="entry name" value="PAL-HAL"/>
    <property type="match status" value="1"/>
</dbReference>
<evidence type="ECO:0000256" key="5">
    <source>
        <dbReference type="ARBA" id="ARBA00023239"/>
    </source>
</evidence>
<dbReference type="KEGG" id="sgz:C0216_03860"/>
<dbReference type="GO" id="GO:0009800">
    <property type="term" value="P:cinnamic acid biosynthetic process"/>
    <property type="evidence" value="ECO:0007669"/>
    <property type="project" value="UniProtKB-ARBA"/>
</dbReference>
<dbReference type="HAMAP" id="MF_00229">
    <property type="entry name" value="His_ammonia_lyase"/>
    <property type="match status" value="1"/>
</dbReference>
<evidence type="ECO:0000313" key="11">
    <source>
        <dbReference type="EMBL" id="AXE22691.1"/>
    </source>
</evidence>
<comment type="subcellular location">
    <subcellularLocation>
        <location evidence="7 10">Cytoplasm</location>
    </subcellularLocation>
</comment>
<dbReference type="FunFam" id="1.20.200.10:FF:000012">
    <property type="entry name" value="Tyrosine ammonia-lyase"/>
    <property type="match status" value="1"/>
</dbReference>
<keyword evidence="4 7" id="KW-0369">Histidine metabolism</keyword>
<dbReference type="GO" id="GO:0019556">
    <property type="term" value="P:L-histidine catabolic process to glutamate and formamide"/>
    <property type="evidence" value="ECO:0007669"/>
    <property type="project" value="UniProtKB-UniPathway"/>
</dbReference>
<comment type="PTM">
    <text evidence="7">Contains an active site 4-methylidene-imidazol-5-one (MIO), which is formed autocatalytically by cyclization and dehydration of residues Cys-Ser-Gly.</text>
</comment>
<comment type="pathway">
    <text evidence="1 7 9">Amino-acid degradation; L-histidine degradation into L-glutamate; N-formimidoyl-L-glutamate from L-histidine: step 1/3.</text>
</comment>
<dbReference type="GO" id="GO:0051289">
    <property type="term" value="P:protein homotetramerization"/>
    <property type="evidence" value="ECO:0007669"/>
    <property type="project" value="UniProtKB-ARBA"/>
</dbReference>